<keyword evidence="6 7" id="KW-0472">Membrane</keyword>
<feature type="transmembrane region" description="Helical" evidence="7">
    <location>
        <begin position="423"/>
        <end position="443"/>
    </location>
</feature>
<feature type="transmembrane region" description="Helical" evidence="7">
    <location>
        <begin position="297"/>
        <end position="318"/>
    </location>
</feature>
<keyword evidence="3" id="KW-1003">Cell membrane</keyword>
<keyword evidence="4 7" id="KW-0812">Transmembrane</keyword>
<dbReference type="EMBL" id="JWSY01000013">
    <property type="protein sequence ID" value="KIC58083.1"/>
    <property type="molecule type" value="Genomic_DNA"/>
</dbReference>
<dbReference type="PANTHER" id="PTHR30250:SF10">
    <property type="entry name" value="LIPOPOLYSACCHARIDE BIOSYNTHESIS PROTEIN WZXC"/>
    <property type="match status" value="1"/>
</dbReference>
<dbReference type="GO" id="GO:0005886">
    <property type="term" value="C:plasma membrane"/>
    <property type="evidence" value="ECO:0007669"/>
    <property type="project" value="UniProtKB-SubCell"/>
</dbReference>
<evidence type="ECO:0000256" key="1">
    <source>
        <dbReference type="ARBA" id="ARBA00004651"/>
    </source>
</evidence>
<evidence type="ECO:0000256" key="5">
    <source>
        <dbReference type="ARBA" id="ARBA00022989"/>
    </source>
</evidence>
<feature type="transmembrane region" description="Helical" evidence="7">
    <location>
        <begin position="174"/>
        <end position="194"/>
    </location>
</feature>
<feature type="transmembrane region" description="Helical" evidence="7">
    <location>
        <begin position="85"/>
        <end position="110"/>
    </location>
</feature>
<protein>
    <recommendedName>
        <fullName evidence="10">Polysaccharide biosynthesis protein C-terminal domain-containing protein</fullName>
    </recommendedName>
</protein>
<sequence>MTTAARPGSTFNSAAAWSTGSAATGQLIRFGLFVALSRLVSPTEFGLVALAAILIELVGSVSDGGVSEAAIRHPTLSQREASTGFWMILGFGTGAAILSVGLAPVAALVFKTPSVAPIIVLMATTLLIAPLGSIHIARVTRELGFRKLAIWNLASNVVAGLVGIGLALKGFGVWALAARSVVSTAVLVLLAWRGSPWRPSFVIDRTAARAFLGLGFQLLGARVVGQVNARGVELIAGLLIAPAAVGFLRLGAQCLNLLTQLTIAPLTQISMPLLARAQGEASLYDVAVAKVARLSAIVIYPVFFGAMAISSLAFPIVFGAHWSLSGLVMPILCALAVPLQINLLINAVLVAKGEGRLILKWTILQACIGLPLALIGGVFGLFPLVGLTVLRSYVMLPIGMTWLKRQAATPVANLIAPSLKPFVAALAMAGLVMGIKGVVAVWLEPRLALAVLIVSGVAIFALLSLVLEPALRQGLRSAWRTGTSGSPEP</sequence>
<feature type="transmembrane region" description="Helical" evidence="7">
    <location>
        <begin position="149"/>
        <end position="168"/>
    </location>
</feature>
<feature type="transmembrane region" description="Helical" evidence="7">
    <location>
        <begin position="449"/>
        <end position="467"/>
    </location>
</feature>
<name>A0A0B4DUZ4_9CAUL</name>
<comment type="similarity">
    <text evidence="2">Belongs to the polysaccharide synthase family.</text>
</comment>
<evidence type="ECO:0000313" key="9">
    <source>
        <dbReference type="Proteomes" id="UP000031166"/>
    </source>
</evidence>
<dbReference type="AlphaFoldDB" id="A0A0B4DUZ4"/>
<evidence type="ECO:0008006" key="10">
    <source>
        <dbReference type="Google" id="ProtNLM"/>
    </source>
</evidence>
<accession>A0A0B4DUZ4</accession>
<reference evidence="8 9" key="1">
    <citation type="submission" date="2014-12" db="EMBL/GenBank/DDBJ databases">
        <title>Genome sequencing of Brevundimonas nasdae TPW30.</title>
        <authorList>
            <person name="Tan P.W."/>
            <person name="Chan K.-G."/>
        </authorList>
    </citation>
    <scope>NUCLEOTIDE SEQUENCE [LARGE SCALE GENOMIC DNA]</scope>
    <source>
        <strain evidence="8 9">TPW30</strain>
    </source>
</reference>
<feature type="transmembrane region" description="Helical" evidence="7">
    <location>
        <begin position="116"/>
        <end position="137"/>
    </location>
</feature>
<evidence type="ECO:0000313" key="8">
    <source>
        <dbReference type="EMBL" id="KIC58083.1"/>
    </source>
</evidence>
<evidence type="ECO:0000256" key="3">
    <source>
        <dbReference type="ARBA" id="ARBA00022475"/>
    </source>
</evidence>
<feature type="transmembrane region" description="Helical" evidence="7">
    <location>
        <begin position="324"/>
        <end position="345"/>
    </location>
</feature>
<evidence type="ECO:0000256" key="2">
    <source>
        <dbReference type="ARBA" id="ARBA00007430"/>
    </source>
</evidence>
<dbReference type="Proteomes" id="UP000031166">
    <property type="component" value="Unassembled WGS sequence"/>
</dbReference>
<dbReference type="InterPro" id="IPR050833">
    <property type="entry name" value="Poly_Biosynth_Transport"/>
</dbReference>
<keyword evidence="5 7" id="KW-1133">Transmembrane helix</keyword>
<feature type="transmembrane region" description="Helical" evidence="7">
    <location>
        <begin position="357"/>
        <end position="375"/>
    </location>
</feature>
<comment type="caution">
    <text evidence="8">The sequence shown here is derived from an EMBL/GenBank/DDBJ whole genome shotgun (WGS) entry which is preliminary data.</text>
</comment>
<dbReference type="PANTHER" id="PTHR30250">
    <property type="entry name" value="PST FAMILY PREDICTED COLANIC ACID TRANSPORTER"/>
    <property type="match status" value="1"/>
</dbReference>
<dbReference type="CDD" id="cd13127">
    <property type="entry name" value="MATE_tuaB_like"/>
    <property type="match status" value="1"/>
</dbReference>
<proteinExistence type="inferred from homology"/>
<organism evidence="8 9">
    <name type="scientific">Brevundimonas nasdae</name>
    <dbReference type="NCBI Taxonomy" id="172043"/>
    <lineage>
        <taxon>Bacteria</taxon>
        <taxon>Pseudomonadati</taxon>
        <taxon>Pseudomonadota</taxon>
        <taxon>Alphaproteobacteria</taxon>
        <taxon>Caulobacterales</taxon>
        <taxon>Caulobacteraceae</taxon>
        <taxon>Brevundimonas</taxon>
    </lineage>
</organism>
<evidence type="ECO:0000256" key="6">
    <source>
        <dbReference type="ARBA" id="ARBA00023136"/>
    </source>
</evidence>
<evidence type="ECO:0000256" key="4">
    <source>
        <dbReference type="ARBA" id="ARBA00022692"/>
    </source>
</evidence>
<dbReference type="RefSeq" id="WP_039246076.1">
    <property type="nucleotide sequence ID" value="NZ_JWSY01000013.1"/>
</dbReference>
<dbReference type="STRING" id="172043.RM53_09020"/>
<feature type="transmembrane region" description="Helical" evidence="7">
    <location>
        <begin position="45"/>
        <end position="64"/>
    </location>
</feature>
<dbReference type="Pfam" id="PF13440">
    <property type="entry name" value="Polysacc_synt_3"/>
    <property type="match status" value="1"/>
</dbReference>
<gene>
    <name evidence="8" type="ORF">RM53_09020</name>
</gene>
<evidence type="ECO:0000256" key="7">
    <source>
        <dbReference type="SAM" id="Phobius"/>
    </source>
</evidence>
<comment type="subcellular location">
    <subcellularLocation>
        <location evidence="1">Cell membrane</location>
        <topology evidence="1">Multi-pass membrane protein</topology>
    </subcellularLocation>
</comment>